<sequence length="141" mass="16041">MKIECPKCSQTNEIEFSEHISCQQCKTNFKGMSFVKNTLTKAVAIGALSIGAIGGYEANDAFDKMGSSSEYRYPLEVEYALVDSCIKKRSILYRTNDFLKARKKCLCAIETTTKEVSYHQYQNDIAEFENAIRYSVQRCKN</sequence>
<dbReference type="RefSeq" id="WP_089122668.1">
    <property type="nucleotide sequence ID" value="NZ_BSPV01000004.1"/>
</dbReference>
<protein>
    <recommendedName>
        <fullName evidence="3">Zinc ribbon domain-containing protein</fullName>
    </recommendedName>
</protein>
<comment type="caution">
    <text evidence="1">The sequence shown here is derived from an EMBL/GenBank/DDBJ whole genome shotgun (WGS) entry which is preliminary data.</text>
</comment>
<evidence type="ECO:0008006" key="3">
    <source>
        <dbReference type="Google" id="ProtNLM"/>
    </source>
</evidence>
<keyword evidence="2" id="KW-1185">Reference proteome</keyword>
<accession>A0ABQ6ENR7</accession>
<dbReference type="EMBL" id="BSPV01000004">
    <property type="protein sequence ID" value="GLT14250.1"/>
    <property type="molecule type" value="Genomic_DNA"/>
</dbReference>
<gene>
    <name evidence="1" type="ORF">GCM10007931_12250</name>
</gene>
<evidence type="ECO:0000313" key="1">
    <source>
        <dbReference type="EMBL" id="GLT14250.1"/>
    </source>
</evidence>
<dbReference type="Proteomes" id="UP001157156">
    <property type="component" value="Unassembled WGS sequence"/>
</dbReference>
<organism evidence="1 2">
    <name type="scientific">Vibrio algivorus</name>
    <dbReference type="NCBI Taxonomy" id="1667024"/>
    <lineage>
        <taxon>Bacteria</taxon>
        <taxon>Pseudomonadati</taxon>
        <taxon>Pseudomonadota</taxon>
        <taxon>Gammaproteobacteria</taxon>
        <taxon>Vibrionales</taxon>
        <taxon>Vibrionaceae</taxon>
        <taxon>Vibrio</taxon>
    </lineage>
</organism>
<evidence type="ECO:0000313" key="2">
    <source>
        <dbReference type="Proteomes" id="UP001157156"/>
    </source>
</evidence>
<name>A0ABQ6ENR7_9VIBR</name>
<reference evidence="2" key="1">
    <citation type="journal article" date="2019" name="Int. J. Syst. Evol. Microbiol.">
        <title>The Global Catalogue of Microorganisms (GCM) 10K type strain sequencing project: providing services to taxonomists for standard genome sequencing and annotation.</title>
        <authorList>
            <consortium name="The Broad Institute Genomics Platform"/>
            <consortium name="The Broad Institute Genome Sequencing Center for Infectious Disease"/>
            <person name="Wu L."/>
            <person name="Ma J."/>
        </authorList>
    </citation>
    <scope>NUCLEOTIDE SEQUENCE [LARGE SCALE GENOMIC DNA]</scope>
    <source>
        <strain evidence="2">NBRC 111146</strain>
    </source>
</reference>
<proteinExistence type="predicted"/>